<gene>
    <name evidence="12" type="ORF">GR183_06390</name>
</gene>
<dbReference type="InterPro" id="IPR011006">
    <property type="entry name" value="CheY-like_superfamily"/>
</dbReference>
<evidence type="ECO:0000313" key="12">
    <source>
        <dbReference type="EMBL" id="MXN64528.1"/>
    </source>
</evidence>
<sequence>MQNKTILVVDDDPHIRDVICFALKKAFYPFETATDGQEAIRKVGECNPALIVLDVGLPEMDGLDVCRQIRKTSEVPILFLSARDDEVDRIIGLELGADDYVTKPFSPRELIARVGVILKRYGTRPPSNDPSEEPVLRHGSLELERTGRIVMVDGLRVSLTAIEFDILAIFLTRPKMVFTRGQILQGAYKNNVHVSDRTIDSHIRNVRGKLGTAGCFEAIETVHGVGFRLGACRSRTDQ</sequence>
<dbReference type="SUPFAM" id="SSF52172">
    <property type="entry name" value="CheY-like"/>
    <property type="match status" value="1"/>
</dbReference>
<dbReference type="FunFam" id="3.40.50.2300:FF:000021">
    <property type="entry name" value="Two-component system response regulator KdpE"/>
    <property type="match status" value="1"/>
</dbReference>
<feature type="DNA-binding region" description="OmpR/PhoB-type" evidence="9">
    <location>
        <begin position="133"/>
        <end position="231"/>
    </location>
</feature>
<dbReference type="EMBL" id="WUMV01000002">
    <property type="protein sequence ID" value="MXN64528.1"/>
    <property type="molecule type" value="Genomic_DNA"/>
</dbReference>
<keyword evidence="7" id="KW-0804">Transcription</keyword>
<dbReference type="GO" id="GO:0032993">
    <property type="term" value="C:protein-DNA complex"/>
    <property type="evidence" value="ECO:0007669"/>
    <property type="project" value="TreeGrafter"/>
</dbReference>
<name>A0A7X3S778_9HYPH</name>
<evidence type="ECO:0000259" key="10">
    <source>
        <dbReference type="PROSITE" id="PS50110"/>
    </source>
</evidence>
<protein>
    <submittedName>
        <fullName evidence="12">Response regulator</fullName>
    </submittedName>
</protein>
<evidence type="ECO:0000256" key="1">
    <source>
        <dbReference type="ARBA" id="ARBA00004496"/>
    </source>
</evidence>
<accession>A0A7X3S778</accession>
<keyword evidence="4" id="KW-0902">Two-component regulatory system</keyword>
<dbReference type="PANTHER" id="PTHR48111:SF59">
    <property type="entry name" value="TRANSCRIPTIONAL REGULATORY PROTEIN BAER"/>
    <property type="match status" value="1"/>
</dbReference>
<dbReference type="AlphaFoldDB" id="A0A7X3S778"/>
<evidence type="ECO:0000256" key="4">
    <source>
        <dbReference type="ARBA" id="ARBA00023012"/>
    </source>
</evidence>
<dbReference type="Proteomes" id="UP000433101">
    <property type="component" value="Unassembled WGS sequence"/>
</dbReference>
<evidence type="ECO:0000256" key="7">
    <source>
        <dbReference type="ARBA" id="ARBA00023163"/>
    </source>
</evidence>
<comment type="caution">
    <text evidence="12">The sequence shown here is derived from an EMBL/GenBank/DDBJ whole genome shotgun (WGS) entry which is preliminary data.</text>
</comment>
<proteinExistence type="predicted"/>
<dbReference type="GO" id="GO:0045893">
    <property type="term" value="P:positive regulation of DNA-templated transcription"/>
    <property type="evidence" value="ECO:0007669"/>
    <property type="project" value="UniProtKB-ARBA"/>
</dbReference>
<evidence type="ECO:0000256" key="3">
    <source>
        <dbReference type="ARBA" id="ARBA00022553"/>
    </source>
</evidence>
<dbReference type="GO" id="GO:0000156">
    <property type="term" value="F:phosphorelay response regulator activity"/>
    <property type="evidence" value="ECO:0007669"/>
    <property type="project" value="TreeGrafter"/>
</dbReference>
<keyword evidence="5" id="KW-0805">Transcription regulation</keyword>
<reference evidence="12 13" key="1">
    <citation type="submission" date="2019-12" db="EMBL/GenBank/DDBJ databases">
        <authorList>
            <person name="Li M."/>
        </authorList>
    </citation>
    <scope>NUCLEOTIDE SEQUENCE [LARGE SCALE GENOMIC DNA]</scope>
    <source>
        <strain evidence="12 13">GBMRC 2046</strain>
    </source>
</reference>
<dbReference type="Gene3D" id="1.10.10.10">
    <property type="entry name" value="Winged helix-like DNA-binding domain superfamily/Winged helix DNA-binding domain"/>
    <property type="match status" value="1"/>
</dbReference>
<dbReference type="InterPro" id="IPR001867">
    <property type="entry name" value="OmpR/PhoB-type_DNA-bd"/>
</dbReference>
<dbReference type="SMART" id="SM00448">
    <property type="entry name" value="REC"/>
    <property type="match status" value="1"/>
</dbReference>
<keyword evidence="13" id="KW-1185">Reference proteome</keyword>
<dbReference type="InterPro" id="IPR039420">
    <property type="entry name" value="WalR-like"/>
</dbReference>
<dbReference type="PROSITE" id="PS51755">
    <property type="entry name" value="OMPR_PHOB"/>
    <property type="match status" value="1"/>
</dbReference>
<dbReference type="PROSITE" id="PS50110">
    <property type="entry name" value="RESPONSE_REGULATORY"/>
    <property type="match status" value="1"/>
</dbReference>
<dbReference type="GO" id="GO:0000987">
    <property type="term" value="F:cis-regulatory region sequence-specific DNA binding"/>
    <property type="evidence" value="ECO:0007669"/>
    <property type="project" value="UniProtKB-ARBA"/>
</dbReference>
<evidence type="ECO:0000259" key="11">
    <source>
        <dbReference type="PROSITE" id="PS51755"/>
    </source>
</evidence>
<dbReference type="Pfam" id="PF00486">
    <property type="entry name" value="Trans_reg_C"/>
    <property type="match status" value="1"/>
</dbReference>
<dbReference type="Gene3D" id="3.40.50.2300">
    <property type="match status" value="1"/>
</dbReference>
<keyword evidence="2" id="KW-0963">Cytoplasm</keyword>
<organism evidence="12 13">
    <name type="scientific">Stappia sediminis</name>
    <dbReference type="NCBI Taxonomy" id="2692190"/>
    <lineage>
        <taxon>Bacteria</taxon>
        <taxon>Pseudomonadati</taxon>
        <taxon>Pseudomonadota</taxon>
        <taxon>Alphaproteobacteria</taxon>
        <taxon>Hyphomicrobiales</taxon>
        <taxon>Stappiaceae</taxon>
        <taxon>Stappia</taxon>
    </lineage>
</organism>
<evidence type="ECO:0000256" key="5">
    <source>
        <dbReference type="ARBA" id="ARBA00023015"/>
    </source>
</evidence>
<dbReference type="GO" id="GO:0042802">
    <property type="term" value="F:identical protein binding"/>
    <property type="evidence" value="ECO:0007669"/>
    <property type="project" value="UniProtKB-ARBA"/>
</dbReference>
<dbReference type="PANTHER" id="PTHR48111">
    <property type="entry name" value="REGULATOR OF RPOS"/>
    <property type="match status" value="1"/>
</dbReference>
<keyword evidence="3 8" id="KW-0597">Phosphoprotein</keyword>
<feature type="modified residue" description="4-aspartylphosphate" evidence="8">
    <location>
        <position position="54"/>
    </location>
</feature>
<dbReference type="Gene3D" id="6.10.250.690">
    <property type="match status" value="1"/>
</dbReference>
<dbReference type="SMART" id="SM00862">
    <property type="entry name" value="Trans_reg_C"/>
    <property type="match status" value="1"/>
</dbReference>
<dbReference type="CDD" id="cd00383">
    <property type="entry name" value="trans_reg_C"/>
    <property type="match status" value="1"/>
</dbReference>
<evidence type="ECO:0000256" key="6">
    <source>
        <dbReference type="ARBA" id="ARBA00023125"/>
    </source>
</evidence>
<dbReference type="RefSeq" id="WP_160774874.1">
    <property type="nucleotide sequence ID" value="NZ_WUMV01000002.1"/>
</dbReference>
<dbReference type="InterPro" id="IPR001789">
    <property type="entry name" value="Sig_transdc_resp-reg_receiver"/>
</dbReference>
<dbReference type="GO" id="GO:0005829">
    <property type="term" value="C:cytosol"/>
    <property type="evidence" value="ECO:0007669"/>
    <property type="project" value="TreeGrafter"/>
</dbReference>
<comment type="subcellular location">
    <subcellularLocation>
        <location evidence="1">Cytoplasm</location>
    </subcellularLocation>
</comment>
<evidence type="ECO:0000313" key="13">
    <source>
        <dbReference type="Proteomes" id="UP000433101"/>
    </source>
</evidence>
<dbReference type="InterPro" id="IPR036388">
    <property type="entry name" value="WH-like_DNA-bd_sf"/>
</dbReference>
<evidence type="ECO:0000256" key="9">
    <source>
        <dbReference type="PROSITE-ProRule" id="PRU01091"/>
    </source>
</evidence>
<evidence type="ECO:0000256" key="8">
    <source>
        <dbReference type="PROSITE-ProRule" id="PRU00169"/>
    </source>
</evidence>
<feature type="domain" description="Response regulatory" evidence="10">
    <location>
        <begin position="5"/>
        <end position="118"/>
    </location>
</feature>
<evidence type="ECO:0000256" key="2">
    <source>
        <dbReference type="ARBA" id="ARBA00022490"/>
    </source>
</evidence>
<keyword evidence="6 9" id="KW-0238">DNA-binding</keyword>
<feature type="domain" description="OmpR/PhoB-type" evidence="11">
    <location>
        <begin position="133"/>
        <end position="231"/>
    </location>
</feature>
<dbReference type="Pfam" id="PF00072">
    <property type="entry name" value="Response_reg"/>
    <property type="match status" value="1"/>
</dbReference>